<dbReference type="KEGG" id="ssyi:EKG83_15665"/>
<protein>
    <submittedName>
        <fullName evidence="1">Glycosyltransferase family 1 protein</fullName>
    </submittedName>
</protein>
<dbReference type="CDD" id="cd03801">
    <property type="entry name" value="GT4_PimA-like"/>
    <property type="match status" value="1"/>
</dbReference>
<gene>
    <name evidence="1" type="ORF">EKG83_15665</name>
</gene>
<dbReference type="SUPFAM" id="SSF53756">
    <property type="entry name" value="UDP-Glycosyltransferase/glycogen phosphorylase"/>
    <property type="match status" value="1"/>
</dbReference>
<dbReference type="AlphaFoldDB" id="A0A5Q0GYH7"/>
<dbReference type="Pfam" id="PF20706">
    <property type="entry name" value="GT4-conflict"/>
    <property type="match status" value="1"/>
</dbReference>
<dbReference type="GO" id="GO:0016757">
    <property type="term" value="F:glycosyltransferase activity"/>
    <property type="evidence" value="ECO:0007669"/>
    <property type="project" value="TreeGrafter"/>
</dbReference>
<reference evidence="2" key="1">
    <citation type="journal article" date="2021" name="Curr. Microbiol.">
        <title>Complete genome of nocamycin-producing strain Saccharothrix syringae NRRL B-16468 reveals the biosynthetic potential for secondary metabolites.</title>
        <authorList>
            <person name="Mo X."/>
            <person name="Yang S."/>
        </authorList>
    </citation>
    <scope>NUCLEOTIDE SEQUENCE [LARGE SCALE GENOMIC DNA]</scope>
    <source>
        <strain evidence="2">ATCC 51364 / DSM 43886 / JCM 6844 / KCTC 9398 / NBRC 14523 / NRRL B-16468 / INA 2240</strain>
    </source>
</reference>
<name>A0A5Q0GYH7_SACSY</name>
<keyword evidence="2" id="KW-1185">Reference proteome</keyword>
<dbReference type="EMBL" id="CP034550">
    <property type="protein sequence ID" value="QFZ18705.1"/>
    <property type="molecule type" value="Genomic_DNA"/>
</dbReference>
<dbReference type="Gene3D" id="3.40.50.2000">
    <property type="entry name" value="Glycogen Phosphorylase B"/>
    <property type="match status" value="1"/>
</dbReference>
<dbReference type="PANTHER" id="PTHR12526:SF635">
    <property type="entry name" value="GLYCOSYL TRANSFERASE GROUP 1"/>
    <property type="match status" value="1"/>
</dbReference>
<accession>A0A5Q0GYH7</accession>
<sequence>MSTRPDVTVLSVGTAWYSQTGGIDMLNQRFCTALARAGLQVFCRVPPATHREIAEAERQGVVLVPAAPGPRDFSLARRPHLPDGVVPDLVIGHGRFTGLVARGITEDYFPTARRLHFLHVSPDEIEWHKDRRGEDAGDRAERRTALELDLAATADRAVAIGPVLHERYLTELSAFDVPPPLLFVPGFDGGPAVRRTPPPGSPVRILLSGRTEDSSLKGLDLAARAVGLVARRRGAGTTGLEFVVRGARPGTSAAVRSKLLRWAGYPGLNVVVRPYTSDGARLTAAQRTASLTLMPSRTEGFGLAGAEAITAGTPVLVSSTSGLGLLIREELGADGARPFVVAMSGDDAEDADAWARAIEAVLDDRVAAFARAHVLREHLASRYSWDSAVASLLGQLGVQQPEEATP</sequence>
<dbReference type="OrthoDB" id="581105at2"/>
<evidence type="ECO:0000313" key="2">
    <source>
        <dbReference type="Proteomes" id="UP000325787"/>
    </source>
</evidence>
<keyword evidence="1" id="KW-0808">Transferase</keyword>
<dbReference type="RefSeq" id="WP_051765847.1">
    <property type="nucleotide sequence ID" value="NZ_CP034550.1"/>
</dbReference>
<proteinExistence type="predicted"/>
<dbReference type="PANTHER" id="PTHR12526">
    <property type="entry name" value="GLYCOSYLTRANSFERASE"/>
    <property type="match status" value="1"/>
</dbReference>
<evidence type="ECO:0000313" key="1">
    <source>
        <dbReference type="EMBL" id="QFZ18705.1"/>
    </source>
</evidence>
<dbReference type="Proteomes" id="UP000325787">
    <property type="component" value="Chromosome"/>
</dbReference>
<organism evidence="1 2">
    <name type="scientific">Saccharothrix syringae</name>
    <name type="common">Nocardiopsis syringae</name>
    <dbReference type="NCBI Taxonomy" id="103733"/>
    <lineage>
        <taxon>Bacteria</taxon>
        <taxon>Bacillati</taxon>
        <taxon>Actinomycetota</taxon>
        <taxon>Actinomycetes</taxon>
        <taxon>Pseudonocardiales</taxon>
        <taxon>Pseudonocardiaceae</taxon>
        <taxon>Saccharothrix</taxon>
    </lineage>
</organism>